<organism evidence="1 2">
    <name type="scientific">Mycena maculata</name>
    <dbReference type="NCBI Taxonomy" id="230809"/>
    <lineage>
        <taxon>Eukaryota</taxon>
        <taxon>Fungi</taxon>
        <taxon>Dikarya</taxon>
        <taxon>Basidiomycota</taxon>
        <taxon>Agaricomycotina</taxon>
        <taxon>Agaricomycetes</taxon>
        <taxon>Agaricomycetidae</taxon>
        <taxon>Agaricales</taxon>
        <taxon>Marasmiineae</taxon>
        <taxon>Mycenaceae</taxon>
        <taxon>Mycena</taxon>
    </lineage>
</organism>
<reference evidence="1" key="1">
    <citation type="submission" date="2023-03" db="EMBL/GenBank/DDBJ databases">
        <title>Massive genome expansion in bonnet fungi (Mycena s.s.) driven by repeated elements and novel gene families across ecological guilds.</title>
        <authorList>
            <consortium name="Lawrence Berkeley National Laboratory"/>
            <person name="Harder C.B."/>
            <person name="Miyauchi S."/>
            <person name="Viragh M."/>
            <person name="Kuo A."/>
            <person name="Thoen E."/>
            <person name="Andreopoulos B."/>
            <person name="Lu D."/>
            <person name="Skrede I."/>
            <person name="Drula E."/>
            <person name="Henrissat B."/>
            <person name="Morin E."/>
            <person name="Kohler A."/>
            <person name="Barry K."/>
            <person name="LaButti K."/>
            <person name="Morin E."/>
            <person name="Salamov A."/>
            <person name="Lipzen A."/>
            <person name="Mereny Z."/>
            <person name="Hegedus B."/>
            <person name="Baldrian P."/>
            <person name="Stursova M."/>
            <person name="Weitz H."/>
            <person name="Taylor A."/>
            <person name="Grigoriev I.V."/>
            <person name="Nagy L.G."/>
            <person name="Martin F."/>
            <person name="Kauserud H."/>
        </authorList>
    </citation>
    <scope>NUCLEOTIDE SEQUENCE</scope>
    <source>
        <strain evidence="1">CBHHK188m</strain>
    </source>
</reference>
<keyword evidence="2" id="KW-1185">Reference proteome</keyword>
<proteinExistence type="predicted"/>
<protein>
    <submittedName>
        <fullName evidence="1">Uncharacterized protein</fullName>
    </submittedName>
</protein>
<name>A0AAD7IB44_9AGAR</name>
<dbReference type="AlphaFoldDB" id="A0AAD7IB44"/>
<comment type="caution">
    <text evidence="1">The sequence shown here is derived from an EMBL/GenBank/DDBJ whole genome shotgun (WGS) entry which is preliminary data.</text>
</comment>
<accession>A0AAD7IB44</accession>
<sequence length="99" mass="10561">MLTQIYDEASCRKHPAVRKLAEAAHATSTVINACHIFNESAIEPTQRQHASVAIGILRTFGLDDLTDRLTTSGKPASASGVDILVNIVSLNSILQAMSS</sequence>
<evidence type="ECO:0000313" key="2">
    <source>
        <dbReference type="Proteomes" id="UP001215280"/>
    </source>
</evidence>
<dbReference type="EMBL" id="JARJLG010000139">
    <property type="protein sequence ID" value="KAJ7738074.1"/>
    <property type="molecule type" value="Genomic_DNA"/>
</dbReference>
<evidence type="ECO:0000313" key="1">
    <source>
        <dbReference type="EMBL" id="KAJ7738074.1"/>
    </source>
</evidence>
<gene>
    <name evidence="1" type="ORF">DFH07DRAFT_86467</name>
</gene>
<dbReference type="Proteomes" id="UP001215280">
    <property type="component" value="Unassembled WGS sequence"/>
</dbReference>